<dbReference type="GO" id="GO:0005886">
    <property type="term" value="C:plasma membrane"/>
    <property type="evidence" value="ECO:0007669"/>
    <property type="project" value="TreeGrafter"/>
</dbReference>
<evidence type="ECO:0000313" key="2">
    <source>
        <dbReference type="EMBL" id="EET89897.1"/>
    </source>
</evidence>
<dbReference type="InterPro" id="IPR003848">
    <property type="entry name" value="DUF218"/>
</dbReference>
<reference evidence="2 3" key="2">
    <citation type="journal article" date="2010" name="Proc. Natl. Acad. Sci. U.S.A.">
        <title>Enigmatic, ultrasmall, uncultivated Archaea.</title>
        <authorList>
            <person name="Baker B.J."/>
            <person name="Comolli L.R."/>
            <person name="Dick G.J."/>
            <person name="Hauser L.J."/>
            <person name="Hyatt D."/>
            <person name="Dill B.D."/>
            <person name="Land M.L."/>
            <person name="Verberkmoes N.C."/>
            <person name="Hettich R.L."/>
            <person name="Banfield J.F."/>
        </authorList>
    </citation>
    <scope>NUCLEOTIDE SEQUENCE [LARGE SCALE GENOMIC DNA]</scope>
    <source>
        <strain evidence="2">ARMAN-2</strain>
    </source>
</reference>
<feature type="domain" description="DUF218" evidence="1">
    <location>
        <begin position="75"/>
        <end position="217"/>
    </location>
</feature>
<dbReference type="Pfam" id="PF02698">
    <property type="entry name" value="DUF218"/>
    <property type="match status" value="1"/>
</dbReference>
<dbReference type="Gene3D" id="3.40.50.620">
    <property type="entry name" value="HUPs"/>
    <property type="match status" value="1"/>
</dbReference>
<dbReference type="PANTHER" id="PTHR30336:SF20">
    <property type="entry name" value="DUF218 DOMAIN-CONTAINING PROTEIN"/>
    <property type="match status" value="1"/>
</dbReference>
<organism evidence="2 3">
    <name type="scientific">Candidatus Micrarchaeum acidiphilum ARMAN-2</name>
    <dbReference type="NCBI Taxonomy" id="425595"/>
    <lineage>
        <taxon>Archaea</taxon>
        <taxon>Candidatus Micrarchaeota</taxon>
        <taxon>Candidatus Micrarchaeia</taxon>
        <taxon>Candidatus Micrarchaeales</taxon>
        <taxon>Candidatus Micrarchaeaceae</taxon>
        <taxon>Candidatus Micrarchaeum</taxon>
    </lineage>
</organism>
<dbReference type="EMBL" id="GG697240">
    <property type="protein sequence ID" value="EET89897.1"/>
    <property type="molecule type" value="Genomic_DNA"/>
</dbReference>
<name>C7DGZ5_MICA2</name>
<evidence type="ECO:0000313" key="3">
    <source>
        <dbReference type="Proteomes" id="UP000332487"/>
    </source>
</evidence>
<gene>
    <name evidence="2" type="ORF">UNLARM2_0341</name>
</gene>
<dbReference type="Proteomes" id="UP000332487">
    <property type="component" value="Unassembled WGS sequence"/>
</dbReference>
<dbReference type="PANTHER" id="PTHR30336">
    <property type="entry name" value="INNER MEMBRANE PROTEIN, PROBABLE PERMEASE"/>
    <property type="match status" value="1"/>
</dbReference>
<dbReference type="AlphaFoldDB" id="C7DGZ5"/>
<sequence length="295" mass="33544">MGQHRKDNGQHKTAFPGRCPDREDILCKRQDSVEDKIAVHGRCRCVRIVKSKIDYSMARKLFVRKEEMQYRGNTIIVALGKEISQGGSLTCESKKIVEHAVLLLKEGRAKAILFSGGWSFKHRRKPRLTESEGMRRYAVSLGAPASALITEKRSMDTIGNALYSSKIIRKMRGTKRILLVAVAYHMPRASYIFRKALGSRYVVIESPAESCLSKAELERARRKEAKSLALVVSLYKNVKNSEFEATVKRNHPLYGTDPSTIPSQIWEYFNRAGFSKKYIISRFMKASPSHKAKKF</sequence>
<proteinExistence type="predicted"/>
<keyword evidence="3" id="KW-1185">Reference proteome</keyword>
<accession>C7DGZ5</accession>
<dbReference type="InterPro" id="IPR014729">
    <property type="entry name" value="Rossmann-like_a/b/a_fold"/>
</dbReference>
<evidence type="ECO:0000259" key="1">
    <source>
        <dbReference type="Pfam" id="PF02698"/>
    </source>
</evidence>
<protein>
    <recommendedName>
        <fullName evidence="1">DUF218 domain-containing protein</fullName>
    </recommendedName>
</protein>
<reference evidence="2 3" key="1">
    <citation type="journal article" date="2009" name="Genome Biol.">
        <title>Community-wide analysis of microbial genome sequence signatures.</title>
        <authorList>
            <person name="Dick G.J."/>
            <person name="Andersson A.F."/>
            <person name="Baker B.J."/>
            <person name="Simmons S.L."/>
            <person name="Thomas B.C."/>
            <person name="Yelton A.P."/>
            <person name="Banfield J.F."/>
        </authorList>
    </citation>
    <scope>NUCLEOTIDE SEQUENCE [LARGE SCALE GENOMIC DNA]</scope>
    <source>
        <strain evidence="2">ARMAN-2</strain>
    </source>
</reference>
<dbReference type="InterPro" id="IPR051599">
    <property type="entry name" value="Cell_Envelope_Assoc"/>
</dbReference>
<dbReference type="CDD" id="cd06259">
    <property type="entry name" value="YdcF-like"/>
    <property type="match status" value="1"/>
</dbReference>